<dbReference type="PANTHER" id="PTHR31306">
    <property type="entry name" value="ALPHA-1,6-MANNOSYLTRANSFERASE MNN11-RELATED"/>
    <property type="match status" value="1"/>
</dbReference>
<keyword evidence="2" id="KW-0328">Glycosyltransferase</keyword>
<dbReference type="VEuPathDB" id="FungiDB:ASPWEDRAFT_281884"/>
<organism evidence="4 5">
    <name type="scientific">Aspergillus wentii DTO 134E9</name>
    <dbReference type="NCBI Taxonomy" id="1073089"/>
    <lineage>
        <taxon>Eukaryota</taxon>
        <taxon>Fungi</taxon>
        <taxon>Dikarya</taxon>
        <taxon>Ascomycota</taxon>
        <taxon>Pezizomycotina</taxon>
        <taxon>Eurotiomycetes</taxon>
        <taxon>Eurotiomycetidae</taxon>
        <taxon>Eurotiales</taxon>
        <taxon>Aspergillaceae</taxon>
        <taxon>Aspergillus</taxon>
        <taxon>Aspergillus subgen. Cremei</taxon>
    </lineage>
</organism>
<evidence type="ECO:0000256" key="1">
    <source>
        <dbReference type="ARBA" id="ARBA00005664"/>
    </source>
</evidence>
<reference evidence="5" key="1">
    <citation type="journal article" date="2017" name="Genome Biol.">
        <title>Comparative genomics reveals high biological diversity and specific adaptations in the industrially and medically important fungal genus Aspergillus.</title>
        <authorList>
            <person name="de Vries R.P."/>
            <person name="Riley R."/>
            <person name="Wiebenga A."/>
            <person name="Aguilar-Osorio G."/>
            <person name="Amillis S."/>
            <person name="Uchima C.A."/>
            <person name="Anderluh G."/>
            <person name="Asadollahi M."/>
            <person name="Askin M."/>
            <person name="Barry K."/>
            <person name="Battaglia E."/>
            <person name="Bayram O."/>
            <person name="Benocci T."/>
            <person name="Braus-Stromeyer S.A."/>
            <person name="Caldana C."/>
            <person name="Canovas D."/>
            <person name="Cerqueira G.C."/>
            <person name="Chen F."/>
            <person name="Chen W."/>
            <person name="Choi C."/>
            <person name="Clum A."/>
            <person name="Dos Santos R.A."/>
            <person name="Damasio A.R."/>
            <person name="Diallinas G."/>
            <person name="Emri T."/>
            <person name="Fekete E."/>
            <person name="Flipphi M."/>
            <person name="Freyberg S."/>
            <person name="Gallo A."/>
            <person name="Gournas C."/>
            <person name="Habgood R."/>
            <person name="Hainaut M."/>
            <person name="Harispe M.L."/>
            <person name="Henrissat B."/>
            <person name="Hilden K.S."/>
            <person name="Hope R."/>
            <person name="Hossain A."/>
            <person name="Karabika E."/>
            <person name="Karaffa L."/>
            <person name="Karanyi Z."/>
            <person name="Krasevec N."/>
            <person name="Kuo A."/>
            <person name="Kusch H."/>
            <person name="LaButti K."/>
            <person name="Lagendijk E.L."/>
            <person name="Lapidus A."/>
            <person name="Levasseur A."/>
            <person name="Lindquist E."/>
            <person name="Lipzen A."/>
            <person name="Logrieco A.F."/>
            <person name="MacCabe A."/>
            <person name="Maekelae M.R."/>
            <person name="Malavazi I."/>
            <person name="Melin P."/>
            <person name="Meyer V."/>
            <person name="Mielnichuk N."/>
            <person name="Miskei M."/>
            <person name="Molnar A.P."/>
            <person name="Mule G."/>
            <person name="Ngan C.Y."/>
            <person name="Orejas M."/>
            <person name="Orosz E."/>
            <person name="Ouedraogo J.P."/>
            <person name="Overkamp K.M."/>
            <person name="Park H.-S."/>
            <person name="Perrone G."/>
            <person name="Piumi F."/>
            <person name="Punt P.J."/>
            <person name="Ram A.F."/>
            <person name="Ramon A."/>
            <person name="Rauscher S."/>
            <person name="Record E."/>
            <person name="Riano-Pachon D.M."/>
            <person name="Robert V."/>
            <person name="Roehrig J."/>
            <person name="Ruller R."/>
            <person name="Salamov A."/>
            <person name="Salih N.S."/>
            <person name="Samson R.A."/>
            <person name="Sandor E."/>
            <person name="Sanguinetti M."/>
            <person name="Schuetze T."/>
            <person name="Sepcic K."/>
            <person name="Shelest E."/>
            <person name="Sherlock G."/>
            <person name="Sophianopoulou V."/>
            <person name="Squina F.M."/>
            <person name="Sun H."/>
            <person name="Susca A."/>
            <person name="Todd R.B."/>
            <person name="Tsang A."/>
            <person name="Unkles S.E."/>
            <person name="van de Wiele N."/>
            <person name="van Rossen-Uffink D."/>
            <person name="Oliveira J.V."/>
            <person name="Vesth T.C."/>
            <person name="Visser J."/>
            <person name="Yu J.-H."/>
            <person name="Zhou M."/>
            <person name="Andersen M.R."/>
            <person name="Archer D.B."/>
            <person name="Baker S.E."/>
            <person name="Benoit I."/>
            <person name="Brakhage A.A."/>
            <person name="Braus G.H."/>
            <person name="Fischer R."/>
            <person name="Frisvad J.C."/>
            <person name="Goldman G.H."/>
            <person name="Houbraken J."/>
            <person name="Oakley B."/>
            <person name="Pocsi I."/>
            <person name="Scazzocchio C."/>
            <person name="Seiboth B."/>
            <person name="vanKuyk P.A."/>
            <person name="Wortman J."/>
            <person name="Dyer P.S."/>
            <person name="Grigoriev I.V."/>
        </authorList>
    </citation>
    <scope>NUCLEOTIDE SEQUENCE [LARGE SCALE GENOMIC DNA]</scope>
    <source>
        <strain evidence="5">DTO 134E9</strain>
    </source>
</reference>
<dbReference type="GO" id="GO:0000139">
    <property type="term" value="C:Golgi membrane"/>
    <property type="evidence" value="ECO:0007669"/>
    <property type="project" value="TreeGrafter"/>
</dbReference>
<dbReference type="GO" id="GO:0006487">
    <property type="term" value="P:protein N-linked glycosylation"/>
    <property type="evidence" value="ECO:0007669"/>
    <property type="project" value="TreeGrafter"/>
</dbReference>
<evidence type="ECO:0000313" key="5">
    <source>
        <dbReference type="Proteomes" id="UP000184383"/>
    </source>
</evidence>
<dbReference type="SUPFAM" id="SSF53448">
    <property type="entry name" value="Nucleotide-diphospho-sugar transferases"/>
    <property type="match status" value="1"/>
</dbReference>
<gene>
    <name evidence="4" type="ORF">ASPWEDRAFT_281884</name>
</gene>
<dbReference type="Gene3D" id="3.90.550.10">
    <property type="entry name" value="Spore Coat Polysaccharide Biosynthesis Protein SpsA, Chain A"/>
    <property type="match status" value="1"/>
</dbReference>
<evidence type="ECO:0008006" key="6">
    <source>
        <dbReference type="Google" id="ProtNLM"/>
    </source>
</evidence>
<dbReference type="GO" id="GO:0016757">
    <property type="term" value="F:glycosyltransferase activity"/>
    <property type="evidence" value="ECO:0007669"/>
    <property type="project" value="UniProtKB-KW"/>
</dbReference>
<dbReference type="OrthoDB" id="407658at2759"/>
<dbReference type="Proteomes" id="UP000184383">
    <property type="component" value="Unassembled WGS sequence"/>
</dbReference>
<evidence type="ECO:0000256" key="3">
    <source>
        <dbReference type="ARBA" id="ARBA00022679"/>
    </source>
</evidence>
<evidence type="ECO:0000313" key="4">
    <source>
        <dbReference type="EMBL" id="OJJ41681.1"/>
    </source>
</evidence>
<dbReference type="AlphaFoldDB" id="A0A1L9S3F3"/>
<dbReference type="InterPro" id="IPR029044">
    <property type="entry name" value="Nucleotide-diphossugar_trans"/>
</dbReference>
<accession>A0A1L9S3F3</accession>
<dbReference type="EMBL" id="KV878209">
    <property type="protein sequence ID" value="OJJ41681.1"/>
    <property type="molecule type" value="Genomic_DNA"/>
</dbReference>
<dbReference type="GeneID" id="63748953"/>
<keyword evidence="5" id="KW-1185">Reference proteome</keyword>
<keyword evidence="3" id="KW-0808">Transferase</keyword>
<dbReference type="STRING" id="1073089.A0A1L9S3F3"/>
<dbReference type="Pfam" id="PF05637">
    <property type="entry name" value="Glyco_transf_34"/>
    <property type="match status" value="1"/>
</dbReference>
<comment type="similarity">
    <text evidence="1">Belongs to the glycosyltransferase 34 family.</text>
</comment>
<evidence type="ECO:0000256" key="2">
    <source>
        <dbReference type="ARBA" id="ARBA00022676"/>
    </source>
</evidence>
<proteinExistence type="inferred from homology"/>
<dbReference type="PANTHER" id="PTHR31306:SF8">
    <property type="entry name" value="GLYCOSYLTRANSFERASE FAMILY 34 PROTEIN"/>
    <property type="match status" value="1"/>
</dbReference>
<sequence length="247" mass="28511">MVYGSNEIYDRALDTHKEHSNRHGYPLHILRRPILDGVWNKYAILLSVLLEELAKPVGERLEWLFWSDADTVLMNPNMPLETFLPPPEATHIHLLLTKDWNGMNNGVFPIRVHPWSVELLSAAMSYPTMHPDEELFWPDQTALSNVIKTNEYFSKAVVYCPLRWFNAYMRMPDGIGLNPDSPPHLQVHPGDLLVHFPGTPKENLKSTLGPYLDIAESHRADWEMDLETTGYLEETRKFWDLHLVSSS</sequence>
<protein>
    <recommendedName>
        <fullName evidence="6">Galactosyl transferase GMA12/MNN10 family protein</fullName>
    </recommendedName>
</protein>
<name>A0A1L9S3F3_ASPWE</name>
<dbReference type="RefSeq" id="XP_040695357.1">
    <property type="nucleotide sequence ID" value="XM_040833105.1"/>
</dbReference>
<dbReference type="InterPro" id="IPR008630">
    <property type="entry name" value="Glyco_trans_34"/>
</dbReference>